<dbReference type="Proteomes" id="UP001150603">
    <property type="component" value="Unassembled WGS sequence"/>
</dbReference>
<dbReference type="EMBL" id="JANBPW010000190">
    <property type="protein sequence ID" value="KAJ1950509.1"/>
    <property type="molecule type" value="Genomic_DNA"/>
</dbReference>
<gene>
    <name evidence="1" type="primary">RCF2</name>
    <name evidence="1" type="ORF">FBU59_000648</name>
</gene>
<proteinExistence type="predicted"/>
<reference evidence="1" key="1">
    <citation type="submission" date="2022-07" db="EMBL/GenBank/DDBJ databases">
        <title>Phylogenomic reconstructions and comparative analyses of Kickxellomycotina fungi.</title>
        <authorList>
            <person name="Reynolds N.K."/>
            <person name="Stajich J.E."/>
            <person name="Barry K."/>
            <person name="Grigoriev I.V."/>
            <person name="Crous P."/>
            <person name="Smith M.E."/>
        </authorList>
    </citation>
    <scope>NUCLEOTIDE SEQUENCE</scope>
    <source>
        <strain evidence="1">NRRL 5244</strain>
    </source>
</reference>
<accession>A0ACC1JG89</accession>
<sequence>MSTSPKHQSRREELEALENVMIGDSLVALGAAVATTAALSVLGFKYSKWYRSTPISAKTAMILAPSIGAFYIRGEHASTAFRRQQYANTLEDQDEREQLLRQKMEMEKRASFSQTAISFVNEHRWSMLGYTWLAGISGSIFHLYRQKGMTWTQKVVQARMYAQLITIVGILSTAAVASLGDKKDQGHQQPISAALQAALAEDTKVPLPAEAVIAPSTVSK</sequence>
<evidence type="ECO:0000313" key="1">
    <source>
        <dbReference type="EMBL" id="KAJ1950509.1"/>
    </source>
</evidence>
<organism evidence="1 2">
    <name type="scientific">Linderina macrospora</name>
    <dbReference type="NCBI Taxonomy" id="4868"/>
    <lineage>
        <taxon>Eukaryota</taxon>
        <taxon>Fungi</taxon>
        <taxon>Fungi incertae sedis</taxon>
        <taxon>Zoopagomycota</taxon>
        <taxon>Kickxellomycotina</taxon>
        <taxon>Kickxellomycetes</taxon>
        <taxon>Kickxellales</taxon>
        <taxon>Kickxellaceae</taxon>
        <taxon>Linderina</taxon>
    </lineage>
</organism>
<evidence type="ECO:0000313" key="2">
    <source>
        <dbReference type="Proteomes" id="UP001150603"/>
    </source>
</evidence>
<name>A0ACC1JG89_9FUNG</name>
<comment type="caution">
    <text evidence="1">The sequence shown here is derived from an EMBL/GenBank/DDBJ whole genome shotgun (WGS) entry which is preliminary data.</text>
</comment>
<keyword evidence="2" id="KW-1185">Reference proteome</keyword>
<protein>
    <submittedName>
        <fullName evidence="1">Replication factor C, subunit RFC4</fullName>
    </submittedName>
</protein>